<dbReference type="CDD" id="cd02440">
    <property type="entry name" value="AdoMet_MTases"/>
    <property type="match status" value="1"/>
</dbReference>
<dbReference type="InterPro" id="IPR054168">
    <property type="entry name" value="PG_1098_Fer"/>
</dbReference>
<dbReference type="GO" id="GO:0008168">
    <property type="term" value="F:methyltransferase activity"/>
    <property type="evidence" value="ECO:0007669"/>
    <property type="project" value="UniProtKB-KW"/>
</dbReference>
<dbReference type="InterPro" id="IPR029063">
    <property type="entry name" value="SAM-dependent_MTases_sf"/>
</dbReference>
<accession>A0ABS8GU05</accession>
<keyword evidence="4" id="KW-1185">Reference proteome</keyword>
<evidence type="ECO:0000313" key="3">
    <source>
        <dbReference type="EMBL" id="MCC4213258.1"/>
    </source>
</evidence>
<evidence type="ECO:0000259" key="2">
    <source>
        <dbReference type="Pfam" id="PF22013"/>
    </source>
</evidence>
<dbReference type="Pfam" id="PF22013">
    <property type="entry name" value="PG_1098_Fer"/>
    <property type="match status" value="1"/>
</dbReference>
<dbReference type="SUPFAM" id="SSF53335">
    <property type="entry name" value="S-adenosyl-L-methionine-dependent methyltransferases"/>
    <property type="match status" value="1"/>
</dbReference>
<organism evidence="3 4">
    <name type="scientific">Leeuwenhoekiella parthenopeia</name>
    <dbReference type="NCBI Taxonomy" id="2890320"/>
    <lineage>
        <taxon>Bacteria</taxon>
        <taxon>Pseudomonadati</taxon>
        <taxon>Bacteroidota</taxon>
        <taxon>Flavobacteriia</taxon>
        <taxon>Flavobacteriales</taxon>
        <taxon>Flavobacteriaceae</taxon>
        <taxon>Leeuwenhoekiella</taxon>
    </lineage>
</organism>
<feature type="domain" description="PG-1098 ferredoxin-like" evidence="2">
    <location>
        <begin position="280"/>
        <end position="322"/>
    </location>
</feature>
<dbReference type="EMBL" id="JAJGMW010000013">
    <property type="protein sequence ID" value="MCC4213258.1"/>
    <property type="molecule type" value="Genomic_DNA"/>
</dbReference>
<dbReference type="RefSeq" id="WP_228230321.1">
    <property type="nucleotide sequence ID" value="NZ_JAJGMW010000013.1"/>
</dbReference>
<proteinExistence type="predicted"/>
<gene>
    <name evidence="3" type="ORF">LLW17_11045</name>
</gene>
<dbReference type="Pfam" id="PF18096">
    <property type="entry name" value="Thump_like"/>
    <property type="match status" value="1"/>
</dbReference>
<evidence type="ECO:0000313" key="4">
    <source>
        <dbReference type="Proteomes" id="UP001197770"/>
    </source>
</evidence>
<dbReference type="GO" id="GO:0032259">
    <property type="term" value="P:methylation"/>
    <property type="evidence" value="ECO:0007669"/>
    <property type="project" value="UniProtKB-KW"/>
</dbReference>
<dbReference type="Proteomes" id="UP001197770">
    <property type="component" value="Unassembled WGS sequence"/>
</dbReference>
<dbReference type="Gene3D" id="1.10.10.1110">
    <property type="entry name" value="Methyltransferase PG1098, N-terminal domain"/>
    <property type="match status" value="1"/>
</dbReference>
<comment type="caution">
    <text evidence="3">The sequence shown here is derived from an EMBL/GenBank/DDBJ whole genome shotgun (WGS) entry which is preliminary data.</text>
</comment>
<dbReference type="InterPro" id="IPR041497">
    <property type="entry name" value="Thump-like"/>
</dbReference>
<name>A0ABS8GU05_9FLAO</name>
<sequence>MNSLILKPEVQAYLREHLNLDSATLALKGSPFEGITGAELAQQLTGMQKTQKKLPVWFETSEIFYPPKLNLEQTSSEETAAYKASLFEGDTLADLTGGYGVDALAFSKSFKKVYYCERNEELTKLVQHNFKQLGAPQIEVKTTDSIQFLNETAVDFDLIYADPSRRNERKGKVFMLADCEPNIPQHLDSIFKKTNRVMVKTSPLLDLQAAAQELRHVSEIHSVALKNEVKELLFILEPAANSRTFTKIAINLDSDYPEAISLSTDEEQQATAQYDKPLEYLYEPHAALMKLGAFNWIGQHFNLAKLAANTHLYTSSELLEFPGRRFRIERVLAYSKKLLTKEFKNQKAHITTRNFKESVSAIRSKFRIQDGGDTYLFFTTLEDGKSQVIECRKV</sequence>
<feature type="domain" description="THUMP-like" evidence="1">
    <location>
        <begin position="323"/>
        <end position="393"/>
    </location>
</feature>
<keyword evidence="3" id="KW-0489">Methyltransferase</keyword>
<reference evidence="3 4" key="1">
    <citation type="submission" date="2021-11" db="EMBL/GenBank/DDBJ databases">
        <title>Seasonal and diel survey of microbial diversity of the Tyrrhenian coast.</title>
        <authorList>
            <person name="Gattoni G."/>
            <person name="Corral P."/>
        </authorList>
    </citation>
    <scope>NUCLEOTIDE SEQUENCE [LARGE SCALE GENOMIC DNA]</scope>
    <source>
        <strain evidence="3 4">Mr9</strain>
    </source>
</reference>
<protein>
    <submittedName>
        <fullName evidence="3">Class I SAM-dependent methyltransferase</fullName>
    </submittedName>
</protein>
<evidence type="ECO:0000259" key="1">
    <source>
        <dbReference type="Pfam" id="PF18096"/>
    </source>
</evidence>
<dbReference type="Gene3D" id="3.40.50.150">
    <property type="entry name" value="Vaccinia Virus protein VP39"/>
    <property type="match status" value="1"/>
</dbReference>
<keyword evidence="3" id="KW-0808">Transferase</keyword>